<reference evidence="1 2" key="1">
    <citation type="journal article" date="2023" name="BMC Biol.">
        <title>The compact genome of the sponge Oopsacas minuta (Hexactinellida) is lacking key metazoan core genes.</title>
        <authorList>
            <person name="Santini S."/>
            <person name="Schenkelaars Q."/>
            <person name="Jourda C."/>
            <person name="Duchesne M."/>
            <person name="Belahbib H."/>
            <person name="Rocher C."/>
            <person name="Selva M."/>
            <person name="Riesgo A."/>
            <person name="Vervoort M."/>
            <person name="Leys S.P."/>
            <person name="Kodjabachian L."/>
            <person name="Le Bivic A."/>
            <person name="Borchiellini C."/>
            <person name="Claverie J.M."/>
            <person name="Renard E."/>
        </authorList>
    </citation>
    <scope>NUCLEOTIDE SEQUENCE [LARGE SCALE GENOMIC DNA]</scope>
    <source>
        <strain evidence="1">SPO-2</strain>
    </source>
</reference>
<dbReference type="Proteomes" id="UP001165289">
    <property type="component" value="Unassembled WGS sequence"/>
</dbReference>
<keyword evidence="2" id="KW-1185">Reference proteome</keyword>
<evidence type="ECO:0000313" key="1">
    <source>
        <dbReference type="EMBL" id="KAI6660173.1"/>
    </source>
</evidence>
<dbReference type="EMBL" id="JAKMXF010000040">
    <property type="protein sequence ID" value="KAI6660173.1"/>
    <property type="molecule type" value="Genomic_DNA"/>
</dbReference>
<name>A0AAV7KH00_9METZ</name>
<proteinExistence type="predicted"/>
<gene>
    <name evidence="1" type="ORF">LOD99_10514</name>
</gene>
<protein>
    <submittedName>
        <fullName evidence="1">Uncharacterized protein</fullName>
    </submittedName>
</protein>
<organism evidence="1 2">
    <name type="scientific">Oopsacas minuta</name>
    <dbReference type="NCBI Taxonomy" id="111878"/>
    <lineage>
        <taxon>Eukaryota</taxon>
        <taxon>Metazoa</taxon>
        <taxon>Porifera</taxon>
        <taxon>Hexactinellida</taxon>
        <taxon>Hexasterophora</taxon>
        <taxon>Lyssacinosida</taxon>
        <taxon>Leucopsacidae</taxon>
        <taxon>Oopsacas</taxon>
    </lineage>
</organism>
<sequence>MICYVEAPPFESFALAVALVSFNGSTAVNLSQINTNEVIEAVNLTRYSANTDGLVITSATPGIRLIISSYLPLDSDTTFGCHGTFTNLAISGALVSGMPMGQAAAPFPPSSLLSTLSGINSNICESTVDLSWTAGASDREIEYFLFEDGADINNFNFSITQYSFLTSYS</sequence>
<dbReference type="AlphaFoldDB" id="A0AAV7KH00"/>
<evidence type="ECO:0000313" key="2">
    <source>
        <dbReference type="Proteomes" id="UP001165289"/>
    </source>
</evidence>
<accession>A0AAV7KH00</accession>
<comment type="caution">
    <text evidence="1">The sequence shown here is derived from an EMBL/GenBank/DDBJ whole genome shotgun (WGS) entry which is preliminary data.</text>
</comment>